<dbReference type="Proteomes" id="UP000192277">
    <property type="component" value="Unassembled WGS sequence"/>
</dbReference>
<dbReference type="SUPFAM" id="SSF143456">
    <property type="entry name" value="VC0467-like"/>
    <property type="match status" value="1"/>
</dbReference>
<dbReference type="RefSeq" id="WP_014219947.1">
    <property type="nucleotide sequence ID" value="NZ_LWBO01000010.1"/>
</dbReference>
<reference evidence="2 3" key="1">
    <citation type="submission" date="2016-04" db="EMBL/GenBank/DDBJ databases">
        <authorList>
            <person name="Chen L."/>
            <person name="Zhuang W."/>
            <person name="Wang G."/>
        </authorList>
    </citation>
    <scope>NUCLEOTIDE SEQUENCE [LARGE SCALE GENOMIC DNA]</scope>
    <source>
        <strain evidence="3">GR20</strain>
    </source>
</reference>
<name>A0ABX3NZY2_9BACT</name>
<accession>A0ABX3NZY2</accession>
<dbReference type="EMBL" id="LWBO01000010">
    <property type="protein sequence ID" value="OQP49657.1"/>
    <property type="molecule type" value="Genomic_DNA"/>
</dbReference>
<evidence type="ECO:0000256" key="1">
    <source>
        <dbReference type="ARBA" id="ARBA00009600"/>
    </source>
</evidence>
<evidence type="ECO:0000313" key="2">
    <source>
        <dbReference type="EMBL" id="OQP49657.1"/>
    </source>
</evidence>
<proteinExistence type="inferred from homology"/>
<comment type="caution">
    <text evidence="2">The sequence shown here is derived from an EMBL/GenBank/DDBJ whole genome shotgun (WGS) entry which is preliminary data.</text>
</comment>
<comment type="similarity">
    <text evidence="1">Belongs to the UPF0301 (AlgH) family.</text>
</comment>
<dbReference type="InterPro" id="IPR003774">
    <property type="entry name" value="AlgH-like"/>
</dbReference>
<dbReference type="PANTHER" id="PTHR30327">
    <property type="entry name" value="UNCHARACTERIZED PROTEIN YQGE"/>
    <property type="match status" value="1"/>
</dbReference>
<sequence>MANHPLKAGSVLISAPSLEDPYFDKVVIYITEYNEKGALGFVMNQVFERKFNELTEFRTSKPFPLYEGGPVDREKLYFIHRIPGSISEGTLVADGVYMGGNFKQAVQYLNTTGDAERNLRLFIGYSGWDANELEAEVEEGSWLPVQASVTTLFEASEQSLWEELYKRKDSL</sequence>
<gene>
    <name evidence="2" type="ORF">A4D02_29145</name>
</gene>
<dbReference type="Pfam" id="PF02622">
    <property type="entry name" value="DUF179"/>
    <property type="match status" value="1"/>
</dbReference>
<dbReference type="PANTHER" id="PTHR30327:SF1">
    <property type="entry name" value="UPF0301 PROTEIN YQGE"/>
    <property type="match status" value="1"/>
</dbReference>
<evidence type="ECO:0000313" key="3">
    <source>
        <dbReference type="Proteomes" id="UP000192277"/>
    </source>
</evidence>
<keyword evidence="3" id="KW-1185">Reference proteome</keyword>
<dbReference type="Gene3D" id="3.40.1740.10">
    <property type="entry name" value="VC0467-like"/>
    <property type="match status" value="1"/>
</dbReference>
<organism evidence="2 3">
    <name type="scientific">Niastella koreensis</name>
    <dbReference type="NCBI Taxonomy" id="354356"/>
    <lineage>
        <taxon>Bacteria</taxon>
        <taxon>Pseudomonadati</taxon>
        <taxon>Bacteroidota</taxon>
        <taxon>Chitinophagia</taxon>
        <taxon>Chitinophagales</taxon>
        <taxon>Chitinophagaceae</taxon>
        <taxon>Niastella</taxon>
    </lineage>
</organism>
<protein>
    <submittedName>
        <fullName evidence="2">Uncharacterized protein</fullName>
    </submittedName>
</protein>